<evidence type="ECO:0000313" key="2">
    <source>
        <dbReference type="EMBL" id="GIJ55558.1"/>
    </source>
</evidence>
<dbReference type="Proteomes" id="UP000612585">
    <property type="component" value="Unassembled WGS sequence"/>
</dbReference>
<proteinExistence type="predicted"/>
<sequence length="295" mass="31379">MTVTMDEIRSQPTTWRRAVEHLDTVADAVTAPGERVLAIGCGTSWFVAQCFAALRERAGYGETDAACAGQLTGGRRYDRVVAFTRSGTTTEIVDALVRQPAGTHRVAVVANAATPVGAVTDTQVVYPYADERSVVQTRFPTTVLAAVRAAFGADLTEVVGQAERALTMPLPVDPATVEQTVFLGSGWAVGIAHEAALKVREAAQSWAESYPATEFRHGPMAVPTHRSLVWQIGTAPDGMAETVAATGARLYVSGLDPLADLVLAQRFAVAMADQRGLDPDRPRLLHRAVILAPSC</sequence>
<dbReference type="EMBL" id="BOPG01000019">
    <property type="protein sequence ID" value="GIJ55558.1"/>
    <property type="molecule type" value="Genomic_DNA"/>
</dbReference>
<evidence type="ECO:0000259" key="1">
    <source>
        <dbReference type="PROSITE" id="PS51464"/>
    </source>
</evidence>
<organism evidence="2 3">
    <name type="scientific">Virgisporangium aurantiacum</name>
    <dbReference type="NCBI Taxonomy" id="175570"/>
    <lineage>
        <taxon>Bacteria</taxon>
        <taxon>Bacillati</taxon>
        <taxon>Actinomycetota</taxon>
        <taxon>Actinomycetes</taxon>
        <taxon>Micromonosporales</taxon>
        <taxon>Micromonosporaceae</taxon>
        <taxon>Virgisporangium</taxon>
    </lineage>
</organism>
<name>A0A8J4DZH5_9ACTN</name>
<gene>
    <name evidence="2" type="ORF">Vau01_030740</name>
</gene>
<dbReference type="InterPro" id="IPR046348">
    <property type="entry name" value="SIS_dom_sf"/>
</dbReference>
<reference evidence="2" key="1">
    <citation type="submission" date="2021-01" db="EMBL/GenBank/DDBJ databases">
        <title>Whole genome shotgun sequence of Virgisporangium aurantiacum NBRC 16421.</title>
        <authorList>
            <person name="Komaki H."/>
            <person name="Tamura T."/>
        </authorList>
    </citation>
    <scope>NUCLEOTIDE SEQUENCE</scope>
    <source>
        <strain evidence="2">NBRC 16421</strain>
    </source>
</reference>
<dbReference type="CDD" id="cd05009">
    <property type="entry name" value="SIS_GlmS_GlmD_2"/>
    <property type="match status" value="1"/>
</dbReference>
<dbReference type="InterPro" id="IPR001347">
    <property type="entry name" value="SIS_dom"/>
</dbReference>
<protein>
    <recommendedName>
        <fullName evidence="1">SIS domain-containing protein</fullName>
    </recommendedName>
</protein>
<dbReference type="PANTHER" id="PTHR10937">
    <property type="entry name" value="GLUCOSAMINE--FRUCTOSE-6-PHOSPHATE AMINOTRANSFERASE, ISOMERIZING"/>
    <property type="match status" value="1"/>
</dbReference>
<evidence type="ECO:0000313" key="3">
    <source>
        <dbReference type="Proteomes" id="UP000612585"/>
    </source>
</evidence>
<dbReference type="GO" id="GO:0097367">
    <property type="term" value="F:carbohydrate derivative binding"/>
    <property type="evidence" value="ECO:0007669"/>
    <property type="project" value="InterPro"/>
</dbReference>
<dbReference type="GO" id="GO:1901135">
    <property type="term" value="P:carbohydrate derivative metabolic process"/>
    <property type="evidence" value="ECO:0007669"/>
    <property type="project" value="InterPro"/>
</dbReference>
<dbReference type="SUPFAM" id="SSF53697">
    <property type="entry name" value="SIS domain"/>
    <property type="match status" value="1"/>
</dbReference>
<dbReference type="AlphaFoldDB" id="A0A8J4DZH5"/>
<comment type="caution">
    <text evidence="2">The sequence shown here is derived from an EMBL/GenBank/DDBJ whole genome shotgun (WGS) entry which is preliminary data.</text>
</comment>
<dbReference type="Gene3D" id="3.40.50.10490">
    <property type="entry name" value="Glucose-6-phosphate isomerase like protein, domain 1"/>
    <property type="match status" value="2"/>
</dbReference>
<feature type="domain" description="SIS" evidence="1">
    <location>
        <begin position="25"/>
        <end position="161"/>
    </location>
</feature>
<dbReference type="PANTHER" id="PTHR10937:SF4">
    <property type="entry name" value="GLUCOSAMINE-6-PHOSPHATE DEAMINASE"/>
    <property type="match status" value="1"/>
</dbReference>
<accession>A0A8J4DZH5</accession>
<keyword evidence="3" id="KW-1185">Reference proteome</keyword>
<dbReference type="PROSITE" id="PS51464">
    <property type="entry name" value="SIS"/>
    <property type="match status" value="1"/>
</dbReference>
<dbReference type="InterPro" id="IPR035490">
    <property type="entry name" value="GlmS/FrlB_SIS"/>
</dbReference>